<accession>S9UYP1</accession>
<dbReference type="Proteomes" id="UP000015354">
    <property type="component" value="Unassembled WGS sequence"/>
</dbReference>
<evidence type="ECO:0000313" key="2">
    <source>
        <dbReference type="Proteomes" id="UP000015354"/>
    </source>
</evidence>
<sequence length="76" mass="9015">MFCLFYLCFFSVDRSIPRVALSCHYACDIGDNCLVFLSVLFRIDALALLPHLLYIDCNVRIKQFLRCSHRHFFFVF</sequence>
<protein>
    <submittedName>
        <fullName evidence="1">Uncharacterized protein</fullName>
    </submittedName>
</protein>
<name>S9UYP1_9TRYP</name>
<evidence type="ECO:0000313" key="1">
    <source>
        <dbReference type="EMBL" id="EPY15630.1"/>
    </source>
</evidence>
<keyword evidence="2" id="KW-1185">Reference proteome</keyword>
<comment type="caution">
    <text evidence="1">The sequence shown here is derived from an EMBL/GenBank/DDBJ whole genome shotgun (WGS) entry which is preliminary data.</text>
</comment>
<reference evidence="1 2" key="1">
    <citation type="journal article" date="2013" name="PLoS ONE">
        <title>Predicting the Proteins of Angomonas deanei, Strigomonas culicis and Their Respective Endosymbionts Reveals New Aspects of the Trypanosomatidae Family.</title>
        <authorList>
            <person name="Motta M.C."/>
            <person name="Martins A.C."/>
            <person name="de Souza S.S."/>
            <person name="Catta-Preta C.M."/>
            <person name="Silva R."/>
            <person name="Klein C.C."/>
            <person name="de Almeida L.G."/>
            <person name="de Lima Cunha O."/>
            <person name="Ciapina L.P."/>
            <person name="Brocchi M."/>
            <person name="Colabardini A.C."/>
            <person name="de Araujo Lima B."/>
            <person name="Machado C.R."/>
            <person name="de Almeida Soares C.M."/>
            <person name="Probst C.M."/>
            <person name="de Menezes C.B."/>
            <person name="Thompson C.E."/>
            <person name="Bartholomeu D.C."/>
            <person name="Gradia D.F."/>
            <person name="Pavoni D.P."/>
            <person name="Grisard E.C."/>
            <person name="Fantinatti-Garboggini F."/>
            <person name="Marchini F.K."/>
            <person name="Rodrigues-Luiz G.F."/>
            <person name="Wagner G."/>
            <person name="Goldman G.H."/>
            <person name="Fietto J.L."/>
            <person name="Elias M.C."/>
            <person name="Goldman M.H."/>
            <person name="Sagot M.F."/>
            <person name="Pereira M."/>
            <person name="Stoco P.H."/>
            <person name="de Mendonca-Neto R.P."/>
            <person name="Teixeira S.M."/>
            <person name="Maciel T.E."/>
            <person name="de Oliveira Mendes T.A."/>
            <person name="Urmenyi T.P."/>
            <person name="de Souza W."/>
            <person name="Schenkman S."/>
            <person name="de Vasconcelos A.T."/>
        </authorList>
    </citation>
    <scope>NUCLEOTIDE SEQUENCE [LARGE SCALE GENOMIC DNA]</scope>
</reference>
<proteinExistence type="predicted"/>
<gene>
    <name evidence="1" type="ORF">STCU_11878</name>
</gene>
<dbReference type="AlphaFoldDB" id="S9UYP1"/>
<organism evidence="1 2">
    <name type="scientific">Strigomonas culicis</name>
    <dbReference type="NCBI Taxonomy" id="28005"/>
    <lineage>
        <taxon>Eukaryota</taxon>
        <taxon>Discoba</taxon>
        <taxon>Euglenozoa</taxon>
        <taxon>Kinetoplastea</taxon>
        <taxon>Metakinetoplastina</taxon>
        <taxon>Trypanosomatida</taxon>
        <taxon>Trypanosomatidae</taxon>
        <taxon>Strigomonadinae</taxon>
        <taxon>Strigomonas</taxon>
    </lineage>
</organism>
<dbReference type="EMBL" id="ATMH01011889">
    <property type="protein sequence ID" value="EPY15630.1"/>
    <property type="molecule type" value="Genomic_DNA"/>
</dbReference>